<proteinExistence type="predicted"/>
<dbReference type="Gene3D" id="3.30.420.10">
    <property type="entry name" value="Ribonuclease H-like superfamily/Ribonuclease H"/>
    <property type="match status" value="1"/>
</dbReference>
<reference evidence="1" key="1">
    <citation type="submission" date="2016-07" db="EMBL/GenBank/DDBJ databases">
        <authorList>
            <person name="Bretaudeau A."/>
        </authorList>
    </citation>
    <scope>NUCLEOTIDE SEQUENCE</scope>
    <source>
        <strain evidence="1">Rice</strain>
        <tissue evidence="1">Whole body</tissue>
    </source>
</reference>
<dbReference type="InterPro" id="IPR036397">
    <property type="entry name" value="RNaseH_sf"/>
</dbReference>
<sequence>MEPIIKADLENIIINLLQKCQLEGETPMQIPLEDVERRILEPSTRGMNYYHFIHNMNMIGIDHQTIINGKMLLMEDPKITFERSLFLNKMKKIRQSDLMIYYVSERIIDDKCNFEKPWVRNCKTLKLFTNGHVFFHAISKQGFMNGIFCYTPTEYDFYKWIVDILLPSLKTESVIVFDNSPLHGTSKPNKISMFDTKDEMRKWLRENNIPHTNSMKKSELYRLIENCMCSMNTVPQVDRVIKANGHHVVRLPTHFEDLSPIDQIWQDIKKFQSLSQADLHNSILKYFLEIPTVVYTQLYDKVVKKENTLIELDDKIEHALDEFLKELKITEIVLE</sequence>
<dbReference type="PANTHER" id="PTHR33939:SF1">
    <property type="entry name" value="DUF4371 DOMAIN-CONTAINING PROTEIN"/>
    <property type="match status" value="1"/>
</dbReference>
<dbReference type="EMBL" id="ODYU01000123">
    <property type="protein sequence ID" value="SOQ34367.1"/>
    <property type="molecule type" value="Genomic_DNA"/>
</dbReference>
<organism evidence="1">
    <name type="scientific">Spodoptera frugiperda</name>
    <name type="common">Fall armyworm</name>
    <dbReference type="NCBI Taxonomy" id="7108"/>
    <lineage>
        <taxon>Eukaryota</taxon>
        <taxon>Metazoa</taxon>
        <taxon>Ecdysozoa</taxon>
        <taxon>Arthropoda</taxon>
        <taxon>Hexapoda</taxon>
        <taxon>Insecta</taxon>
        <taxon>Pterygota</taxon>
        <taxon>Neoptera</taxon>
        <taxon>Endopterygota</taxon>
        <taxon>Lepidoptera</taxon>
        <taxon>Glossata</taxon>
        <taxon>Ditrysia</taxon>
        <taxon>Noctuoidea</taxon>
        <taxon>Noctuidae</taxon>
        <taxon>Amphipyrinae</taxon>
        <taxon>Spodoptera</taxon>
    </lineage>
</organism>
<dbReference type="GO" id="GO:0003676">
    <property type="term" value="F:nucleic acid binding"/>
    <property type="evidence" value="ECO:0007669"/>
    <property type="project" value="InterPro"/>
</dbReference>
<name>A0A2H1V0K4_SPOFR</name>
<accession>A0A2H1V0K4</accession>
<evidence type="ECO:0000313" key="1">
    <source>
        <dbReference type="EMBL" id="SOQ34367.1"/>
    </source>
</evidence>
<protein>
    <submittedName>
        <fullName evidence="1">SFRICE_012078</fullName>
    </submittedName>
</protein>
<gene>
    <name evidence="1" type="ORF">SFRICE_012078</name>
</gene>
<dbReference type="PANTHER" id="PTHR33939">
    <property type="entry name" value="PROTEIN CBG22215"/>
    <property type="match status" value="1"/>
</dbReference>
<dbReference type="AlphaFoldDB" id="A0A2H1V0K4"/>